<dbReference type="Pfam" id="PF22634">
    <property type="entry name" value="POL2_thumb"/>
    <property type="match status" value="1"/>
</dbReference>
<evidence type="ECO:0000259" key="17">
    <source>
        <dbReference type="SMART" id="SM01159"/>
    </source>
</evidence>
<dbReference type="EC" id="2.7.7.7" evidence="15"/>
<dbReference type="Gene3D" id="3.30.420.10">
    <property type="entry name" value="Ribonuclease H-like superfamily/Ribonuclease H"/>
    <property type="match status" value="1"/>
</dbReference>
<evidence type="ECO:0000256" key="10">
    <source>
        <dbReference type="ARBA" id="ARBA00022932"/>
    </source>
</evidence>
<dbReference type="GO" id="GO:0008622">
    <property type="term" value="C:epsilon DNA polymerase complex"/>
    <property type="evidence" value="ECO:0007669"/>
    <property type="project" value="InterPro"/>
</dbReference>
<dbReference type="GO" id="GO:0006297">
    <property type="term" value="P:nucleotide-excision repair, DNA gap filling"/>
    <property type="evidence" value="ECO:0007669"/>
    <property type="project" value="TreeGrafter"/>
</dbReference>
<dbReference type="CDD" id="cd05779">
    <property type="entry name" value="DNA_polB_epsilon_exo"/>
    <property type="match status" value="1"/>
</dbReference>
<dbReference type="GO" id="GO:0006287">
    <property type="term" value="P:base-excision repair, gap-filling"/>
    <property type="evidence" value="ECO:0007669"/>
    <property type="project" value="TreeGrafter"/>
</dbReference>
<dbReference type="PANTHER" id="PTHR10670">
    <property type="entry name" value="DNA POLYMERASE EPSILON CATALYTIC SUBUNIT A"/>
    <property type="match status" value="1"/>
</dbReference>
<organism evidence="18 19">
    <name type="scientific">Pseudolycoriella hygida</name>
    <dbReference type="NCBI Taxonomy" id="35572"/>
    <lineage>
        <taxon>Eukaryota</taxon>
        <taxon>Metazoa</taxon>
        <taxon>Ecdysozoa</taxon>
        <taxon>Arthropoda</taxon>
        <taxon>Hexapoda</taxon>
        <taxon>Insecta</taxon>
        <taxon>Pterygota</taxon>
        <taxon>Neoptera</taxon>
        <taxon>Endopterygota</taxon>
        <taxon>Diptera</taxon>
        <taxon>Nematocera</taxon>
        <taxon>Sciaroidea</taxon>
        <taxon>Sciaridae</taxon>
        <taxon>Pseudolycoriella</taxon>
    </lineage>
</organism>
<gene>
    <name evidence="18" type="primary">PolE1</name>
    <name evidence="18" type="ORF">Bhyg_17066</name>
</gene>
<reference evidence="18" key="1">
    <citation type="submission" date="2022-07" db="EMBL/GenBank/DDBJ databases">
        <authorList>
            <person name="Trinca V."/>
            <person name="Uliana J.V.C."/>
            <person name="Torres T.T."/>
            <person name="Ward R.J."/>
            <person name="Monesi N."/>
        </authorList>
    </citation>
    <scope>NUCLEOTIDE SEQUENCE</scope>
    <source>
        <strain evidence="18">HSMRA1968</strain>
        <tissue evidence="18">Whole embryos</tissue>
    </source>
</reference>
<dbReference type="InterPro" id="IPR029703">
    <property type="entry name" value="POL2"/>
</dbReference>
<evidence type="ECO:0000256" key="3">
    <source>
        <dbReference type="ARBA" id="ARBA00022485"/>
    </source>
</evidence>
<dbReference type="SMART" id="SM00486">
    <property type="entry name" value="POLBc"/>
    <property type="match status" value="1"/>
</dbReference>
<dbReference type="Gene3D" id="1.10.132.60">
    <property type="entry name" value="DNA polymerase family B, C-terminal domain"/>
    <property type="match status" value="1"/>
</dbReference>
<feature type="region of interest" description="Disordered" evidence="16">
    <location>
        <begin position="1195"/>
        <end position="1215"/>
    </location>
</feature>
<dbReference type="Proteomes" id="UP001151699">
    <property type="component" value="Unassembled WGS sequence"/>
</dbReference>
<dbReference type="InterPro" id="IPR006133">
    <property type="entry name" value="DNA-dir_DNA_pol_B_exonuc"/>
</dbReference>
<name>A0A9Q0MHY8_9DIPT</name>
<proteinExistence type="inferred from homology"/>
<keyword evidence="19" id="KW-1185">Reference proteome</keyword>
<dbReference type="OrthoDB" id="10060449at2759"/>
<feature type="region of interest" description="Disordered" evidence="16">
    <location>
        <begin position="1"/>
        <end position="25"/>
    </location>
</feature>
<dbReference type="GO" id="GO:0008270">
    <property type="term" value="F:zinc ion binding"/>
    <property type="evidence" value="ECO:0007669"/>
    <property type="project" value="UniProtKB-KW"/>
</dbReference>
<dbReference type="SMART" id="SM01159">
    <property type="entry name" value="DUF1744"/>
    <property type="match status" value="1"/>
</dbReference>
<dbReference type="GO" id="GO:0003677">
    <property type="term" value="F:DNA binding"/>
    <property type="evidence" value="ECO:0007669"/>
    <property type="project" value="UniProtKB-KW"/>
</dbReference>
<keyword evidence="13 15" id="KW-0238">DNA-binding</keyword>
<keyword evidence="11 15" id="KW-0408">Iron</keyword>
<dbReference type="GO" id="GO:0006272">
    <property type="term" value="P:leading strand elongation"/>
    <property type="evidence" value="ECO:0007669"/>
    <property type="project" value="TreeGrafter"/>
</dbReference>
<evidence type="ECO:0000256" key="15">
    <source>
        <dbReference type="RuleBase" id="RU365029"/>
    </source>
</evidence>
<dbReference type="InterPro" id="IPR043502">
    <property type="entry name" value="DNA/RNA_pol_sf"/>
</dbReference>
<evidence type="ECO:0000256" key="8">
    <source>
        <dbReference type="ARBA" id="ARBA00022771"/>
    </source>
</evidence>
<dbReference type="FunFam" id="3.30.420.10:FF:000010">
    <property type="entry name" value="DNA polymerase epsilon catalytic subunit"/>
    <property type="match status" value="1"/>
</dbReference>
<keyword evidence="10 15" id="KW-0239">DNA-directed DNA polymerase</keyword>
<protein>
    <recommendedName>
        <fullName evidence="15">DNA polymerase epsilon catalytic subunit</fullName>
        <ecNumber evidence="15">2.7.7.7</ecNumber>
    </recommendedName>
</protein>
<accession>A0A9Q0MHY8</accession>
<dbReference type="GO" id="GO:0045004">
    <property type="term" value="P:DNA replication proofreading"/>
    <property type="evidence" value="ECO:0007669"/>
    <property type="project" value="TreeGrafter"/>
</dbReference>
<dbReference type="GO" id="GO:0051539">
    <property type="term" value="F:4 iron, 4 sulfur cluster binding"/>
    <property type="evidence" value="ECO:0007669"/>
    <property type="project" value="UniProtKB-KW"/>
</dbReference>
<comment type="caution">
    <text evidence="18">The sequence shown here is derived from an EMBL/GenBank/DDBJ whole genome shotgun (WGS) entry which is preliminary data.</text>
</comment>
<dbReference type="Pfam" id="PF03104">
    <property type="entry name" value="DNA_pol_B_exo1"/>
    <property type="match status" value="1"/>
</dbReference>
<dbReference type="InterPro" id="IPR036397">
    <property type="entry name" value="RNaseH_sf"/>
</dbReference>
<dbReference type="Pfam" id="PF08490">
    <property type="entry name" value="DUF1744"/>
    <property type="match status" value="1"/>
</dbReference>
<keyword evidence="5 15" id="KW-0548">Nucleotidyltransferase</keyword>
<evidence type="ECO:0000256" key="6">
    <source>
        <dbReference type="ARBA" id="ARBA00022705"/>
    </source>
</evidence>
<dbReference type="GO" id="GO:0003887">
    <property type="term" value="F:DNA-directed DNA polymerase activity"/>
    <property type="evidence" value="ECO:0007669"/>
    <property type="project" value="UniProtKB-KW"/>
</dbReference>
<comment type="catalytic activity">
    <reaction evidence="15">
        <text>DNA(n) + a 2'-deoxyribonucleoside 5'-triphosphate = DNA(n+1) + diphosphate</text>
        <dbReference type="Rhea" id="RHEA:22508"/>
        <dbReference type="Rhea" id="RHEA-COMP:17339"/>
        <dbReference type="Rhea" id="RHEA-COMP:17340"/>
        <dbReference type="ChEBI" id="CHEBI:33019"/>
        <dbReference type="ChEBI" id="CHEBI:61560"/>
        <dbReference type="ChEBI" id="CHEBI:173112"/>
        <dbReference type="EC" id="2.7.7.7"/>
    </reaction>
</comment>
<dbReference type="InterPro" id="IPR055191">
    <property type="entry name" value="POL2_thumb"/>
</dbReference>
<feature type="region of interest" description="Disordered" evidence="16">
    <location>
        <begin position="1258"/>
        <end position="1286"/>
    </location>
</feature>
<dbReference type="InterPro" id="IPR012337">
    <property type="entry name" value="RNaseH-like_sf"/>
</dbReference>
<dbReference type="InterPro" id="IPR013697">
    <property type="entry name" value="DNA_pol_e_suA_C"/>
</dbReference>
<comment type="function">
    <text evidence="15">DNA polymerase II participates in chromosomal DNA replication.</text>
</comment>
<dbReference type="SUPFAM" id="SSF53098">
    <property type="entry name" value="Ribonuclease H-like"/>
    <property type="match status" value="1"/>
</dbReference>
<dbReference type="FunFam" id="1.10.132.60:FF:000002">
    <property type="entry name" value="DNA polymerase epsilon catalytic subunit"/>
    <property type="match status" value="1"/>
</dbReference>
<keyword evidence="9 15" id="KW-0862">Zinc</keyword>
<dbReference type="InterPro" id="IPR042087">
    <property type="entry name" value="DNA_pol_B_thumb"/>
</dbReference>
<dbReference type="Gene3D" id="3.30.342.10">
    <property type="entry name" value="DNA Polymerase, chain B, domain 1"/>
    <property type="match status" value="1"/>
</dbReference>
<evidence type="ECO:0000256" key="1">
    <source>
        <dbReference type="ARBA" id="ARBA00004123"/>
    </source>
</evidence>
<evidence type="ECO:0000256" key="7">
    <source>
        <dbReference type="ARBA" id="ARBA00022723"/>
    </source>
</evidence>
<evidence type="ECO:0000256" key="5">
    <source>
        <dbReference type="ARBA" id="ARBA00022695"/>
    </source>
</evidence>
<comment type="cofactor">
    <cofactor evidence="15">
        <name>[4Fe-4S] cluster</name>
        <dbReference type="ChEBI" id="CHEBI:49883"/>
    </cofactor>
</comment>
<evidence type="ECO:0000313" key="19">
    <source>
        <dbReference type="Proteomes" id="UP001151699"/>
    </source>
</evidence>
<dbReference type="Pfam" id="PF23250">
    <property type="entry name" value="zf_DPOE_2"/>
    <property type="match status" value="1"/>
</dbReference>
<evidence type="ECO:0000256" key="4">
    <source>
        <dbReference type="ARBA" id="ARBA00022679"/>
    </source>
</evidence>
<dbReference type="InterPro" id="IPR023211">
    <property type="entry name" value="DNA_pol_palm_dom_sf"/>
</dbReference>
<feature type="compositionally biased region" description="Basic and acidic residues" evidence="16">
    <location>
        <begin position="10"/>
        <end position="25"/>
    </location>
</feature>
<feature type="domain" description="DNA polymerase epsilon catalytic subunit A C-terminal" evidence="17">
    <location>
        <begin position="1514"/>
        <end position="1917"/>
    </location>
</feature>
<evidence type="ECO:0000256" key="16">
    <source>
        <dbReference type="SAM" id="MobiDB-lite"/>
    </source>
</evidence>
<comment type="similarity">
    <text evidence="2 15">Belongs to the DNA polymerase type-B family.</text>
</comment>
<keyword evidence="4 15" id="KW-0808">Transferase</keyword>
<keyword evidence="7 15" id="KW-0479">Metal-binding</keyword>
<comment type="subcellular location">
    <subcellularLocation>
        <location evidence="1 15">Nucleus</location>
    </subcellularLocation>
</comment>
<keyword evidence="12 15" id="KW-0411">Iron-sulfur</keyword>
<keyword evidence="6 15" id="KW-0235">DNA replication</keyword>
<evidence type="ECO:0000256" key="13">
    <source>
        <dbReference type="ARBA" id="ARBA00023125"/>
    </source>
</evidence>
<dbReference type="PANTHER" id="PTHR10670:SF0">
    <property type="entry name" value="DNA POLYMERASE EPSILON CATALYTIC SUBUNIT A"/>
    <property type="match status" value="1"/>
</dbReference>
<keyword evidence="8 15" id="KW-0863">Zinc-finger</keyword>
<dbReference type="FunFam" id="3.90.1600.10:FF:000006">
    <property type="entry name" value="DNA polymerase epsilon catalytic subunit"/>
    <property type="match status" value="1"/>
</dbReference>
<dbReference type="InterPro" id="IPR006172">
    <property type="entry name" value="DNA-dir_DNA_pol_B"/>
</dbReference>
<feature type="compositionally biased region" description="Polar residues" evidence="16">
    <location>
        <begin position="1195"/>
        <end position="1204"/>
    </location>
</feature>
<dbReference type="GO" id="GO:0008310">
    <property type="term" value="F:single-stranded DNA 3'-5' DNA exonuclease activity"/>
    <property type="evidence" value="ECO:0007669"/>
    <property type="project" value="TreeGrafter"/>
</dbReference>
<dbReference type="Gene3D" id="3.90.1600.10">
    <property type="entry name" value="Palm domain of DNA polymerase"/>
    <property type="match status" value="1"/>
</dbReference>
<evidence type="ECO:0000313" key="18">
    <source>
        <dbReference type="EMBL" id="KAJ6622010.1"/>
    </source>
</evidence>
<evidence type="ECO:0000256" key="11">
    <source>
        <dbReference type="ARBA" id="ARBA00023004"/>
    </source>
</evidence>
<dbReference type="CDD" id="cd05535">
    <property type="entry name" value="POLBc_epsilon"/>
    <property type="match status" value="1"/>
</dbReference>
<keyword evidence="3 15" id="KW-0004">4Fe-4S</keyword>
<dbReference type="GO" id="GO:0000278">
    <property type="term" value="P:mitotic cell cycle"/>
    <property type="evidence" value="ECO:0007669"/>
    <property type="project" value="TreeGrafter"/>
</dbReference>
<dbReference type="FunFam" id="3.30.342.10:FF:000019">
    <property type="entry name" value="DNA polymerase epsilon catalytic subunit"/>
    <property type="match status" value="1"/>
</dbReference>
<evidence type="ECO:0000256" key="14">
    <source>
        <dbReference type="ARBA" id="ARBA00023242"/>
    </source>
</evidence>
<evidence type="ECO:0000256" key="2">
    <source>
        <dbReference type="ARBA" id="ARBA00005755"/>
    </source>
</evidence>
<evidence type="ECO:0000256" key="9">
    <source>
        <dbReference type="ARBA" id="ARBA00022833"/>
    </source>
</evidence>
<keyword evidence="14 15" id="KW-0539">Nucleus</keyword>
<evidence type="ECO:0000256" key="12">
    <source>
        <dbReference type="ARBA" id="ARBA00023014"/>
    </source>
</evidence>
<dbReference type="SUPFAM" id="SSF56672">
    <property type="entry name" value="DNA/RNA polymerases"/>
    <property type="match status" value="1"/>
</dbReference>
<sequence>MNTGKLIPQRRGESEAEAGFRESQENDKIDSKYGFDRVKDSKERTGYLINMHSTDILDEDRRLVSALDLFFIQMDGARFKISVVFQPYILVRTQEGKLLEVSRYLSKKYEGKITKIEHIKKEDLDLPNHLIGLTQDYLKLSFANNNVLMKVRREIMSAVKKNRERNKANTSYIQMLSNSLVSASSHNFQQTADYFDSLIDIREYDVPYHVRVSIDLKINCGLWYNIRCKGGTEEPVIIPRPDIIERPEPVILAYDIETTKLPLKFPDAQSDQIMMISYMIDGQGYLITNREIVSHDVEDFEYTPKPEFEGNFIVFNETNEMALIQKFFDHILEIKPHVIVTYNGDFFDWPFVETRAAVYDLHMKQEIGFSKSRDGNYLCRPSMHMDCLCWVKRDSYLPVGSQGLKAVAKAKLRYDPVELDPEDMCRMAVEQPQVLSNYSVSDAVATYYLYMKYVNPFIFALATIIPMEPDEVLRKGSGTLCETLLMVEAFHANIVFPNKEQTELNKLSDDGHVLDSETYVGGHVEALESGVFRADIPCRFRLEQEMVKTLQRNVDKVLTHAIEVEEGVPMTSVKNLVEVKAEIEEALQRLHDIPNRLENPVIFHLDVGAMYPNIILTNRLQPSAMVNETDCAACDFNKPGALCKREMEWMWRGEMLPATKNEFQRIQQQLETEKFPPMYPDGPARAFHELTREEQAGFEKKRLTDYCRKAYKKTKLTRLENRSSTICQKENSFYVDTVRAFRDRRYEYKGLTKVAKSAVAAAMKSGDASEIKAAKGREVLYDSLQLAHKCILNSFYGYVMRRGARWHSMPMAGIVCLTGAHIIKKAREIVERIGRPLELDTDGIWCILPSSFPQEFTIHTHHEKKKKISISYPNAVLNTMVKDHFTNDQYHELVLKAKDGEPPVYERREENSIFFEVDGPYLAMVLPAAKEEGKKLKKRYAVFNFDGSLAELKGFEVKRRGELQLIKIFQSSVFEAFLHGDTLEECYASVAKVADYWLDVLYSKGSNMPDSELFELISENRSMSKKLEEYGVQKSNTISTAKRLAEFLGDEMVKDAGLACKYIISKKPEGSPVTERAIPLAIFQSAPSVRRHYLVRWLKDSSMGDADIRDVLDWNYYIERLGGTIQKIITIPAALQGLANPVPRVLHPEWLHKRVLEKNDVLKQRRINQMFVAKPKPIVEPGVIGDIEDMMSQPSTSLGIPISTTRKRTRSVAEENDVPVAKTWKEAVGNPPKLENSKEKIQEWIAFQKRKWSWQLAQRNRFKDKTTGNKNKKSKVGHGEPDTESTVVAKRGAAATLGGFLKRTQRSLIEMPWQIVQIASVGDMGDFILWAIVGEELHKIKLNVPRIFYVNQRSPAPTEPGSLWKKVHRILPRARPVYHLYQYSVSESVFRDNRLGMLADLATPDIEGIYETQMSLEFRALMDLGCICSVQRSEAKRLASMASKDIEAFSIDQLQFQTQSSQPYLKDGGNLKRIFLYQHTSTTNKRELWGLFMPPIKKSIIIVLDTVRTNQMPTMRSFYAAERTAAINNQQSQVTEENVPPEDMSFEIFMEVDAKQIYRHIQRMLTHYKDEKKGPTLLCLQSSVRQSKLNSSMPIMSDFPQASIHISDDASLLSGLEWQRSGARAMIRHFLNLNTVIDLMLEQCRYFHLPIGNMPVDTVLFGADLFFARYLQKHNFVLWASPTGRPDLGGREADDNRLLAEFEDNISVVQNKAGFYSDVCVELAIDSLAVSALLQASKVQEMEGASSAITFDVIPQASLDDMVNRNDASILPSYDDTALCSAAFRVMRSMINGWLREVTINRNVFSDFQIVHFYRWVRSSNALLYDPALRRALNNLMRKMFLQIIAEFQRLGAEIIYADFNRIIVNTKKKTVVDAIGYVEYIVQSIRNKEIFHSIHLSYQQCWDFLWWLDTANFSGVRGKLPKDIHVDNADGAEVAEETDESEVTMDMNWNIGELLVDDENCRESFDGVLTAFMETLADGTTPKDAVKEVSHLAFEATQRLHENYAQGYESPALHFINALCKILFTNEQIEEDVQSLRRNMLRLIGFGEFSDKATWKDPIQSYVLHEVICKACNHCRDVDLIKDKDKALKDGL</sequence>
<dbReference type="GO" id="GO:0000166">
    <property type="term" value="F:nucleotide binding"/>
    <property type="evidence" value="ECO:0007669"/>
    <property type="project" value="InterPro"/>
</dbReference>
<dbReference type="EMBL" id="WJQU01003808">
    <property type="protein sequence ID" value="KAJ6622010.1"/>
    <property type="molecule type" value="Genomic_DNA"/>
</dbReference>